<keyword evidence="5" id="KW-0813">Transport</keyword>
<keyword evidence="11 13" id="KW-0472">Membrane</keyword>
<keyword evidence="16" id="KW-1185">Reference proteome</keyword>
<reference evidence="14 17" key="1">
    <citation type="submission" date="2018-08" db="EMBL/GenBank/DDBJ databases">
        <title>A genome reference for cultivated species of the human gut microbiota.</title>
        <authorList>
            <person name="Zou Y."/>
            <person name="Xue W."/>
            <person name="Luo G."/>
        </authorList>
    </citation>
    <scope>NUCLEOTIDE SEQUENCE [LARGE SCALE GENOMIC DNA]</scope>
    <source>
        <strain evidence="15 17">AF26-4BH</strain>
        <strain evidence="14">TF05-5AC</strain>
    </source>
</reference>
<dbReference type="Pfam" id="PF01554">
    <property type="entry name" value="MatE"/>
    <property type="match status" value="2"/>
</dbReference>
<evidence type="ECO:0000256" key="13">
    <source>
        <dbReference type="SAM" id="Phobius"/>
    </source>
</evidence>
<dbReference type="GO" id="GO:0005886">
    <property type="term" value="C:plasma membrane"/>
    <property type="evidence" value="ECO:0007669"/>
    <property type="project" value="UniProtKB-SubCell"/>
</dbReference>
<gene>
    <name evidence="15" type="ORF">DWY69_16965</name>
    <name evidence="14" type="ORF">DXC51_22910</name>
</gene>
<dbReference type="PANTHER" id="PTHR43298:SF2">
    <property type="entry name" value="FMN_FAD EXPORTER YEEO-RELATED"/>
    <property type="match status" value="1"/>
</dbReference>
<dbReference type="Proteomes" id="UP000260812">
    <property type="component" value="Unassembled WGS sequence"/>
</dbReference>
<evidence type="ECO:0000256" key="10">
    <source>
        <dbReference type="ARBA" id="ARBA00023065"/>
    </source>
</evidence>
<dbReference type="CDD" id="cd13138">
    <property type="entry name" value="MATE_yoeA_like"/>
    <property type="match status" value="1"/>
</dbReference>
<dbReference type="RefSeq" id="WP_025490452.1">
    <property type="nucleotide sequence ID" value="NZ_CALBAU010000246.1"/>
</dbReference>
<protein>
    <recommendedName>
        <fullName evidence="4">Probable multidrug resistance protein NorM</fullName>
    </recommendedName>
    <alternativeName>
        <fullName evidence="12">Multidrug-efflux transporter</fullName>
    </alternativeName>
</protein>
<evidence type="ECO:0000313" key="14">
    <source>
        <dbReference type="EMBL" id="RGE56650.1"/>
    </source>
</evidence>
<evidence type="ECO:0000256" key="12">
    <source>
        <dbReference type="ARBA" id="ARBA00031636"/>
    </source>
</evidence>
<dbReference type="EMBL" id="QVLU01000015">
    <property type="protein sequence ID" value="RGE70617.1"/>
    <property type="molecule type" value="Genomic_DNA"/>
</dbReference>
<evidence type="ECO:0000256" key="6">
    <source>
        <dbReference type="ARBA" id="ARBA00022449"/>
    </source>
</evidence>
<evidence type="ECO:0000256" key="9">
    <source>
        <dbReference type="ARBA" id="ARBA00022989"/>
    </source>
</evidence>
<dbReference type="OrthoDB" id="9776324at2"/>
<feature type="transmembrane region" description="Helical" evidence="13">
    <location>
        <begin position="168"/>
        <end position="189"/>
    </location>
</feature>
<dbReference type="PANTHER" id="PTHR43298">
    <property type="entry name" value="MULTIDRUG RESISTANCE PROTEIN NORM-RELATED"/>
    <property type="match status" value="1"/>
</dbReference>
<evidence type="ECO:0000256" key="1">
    <source>
        <dbReference type="ARBA" id="ARBA00003408"/>
    </source>
</evidence>
<evidence type="ECO:0000256" key="2">
    <source>
        <dbReference type="ARBA" id="ARBA00004651"/>
    </source>
</evidence>
<comment type="subcellular location">
    <subcellularLocation>
        <location evidence="2">Cell membrane</location>
        <topology evidence="2">Multi-pass membrane protein</topology>
    </subcellularLocation>
</comment>
<evidence type="ECO:0000256" key="7">
    <source>
        <dbReference type="ARBA" id="ARBA00022475"/>
    </source>
</evidence>
<keyword evidence="9 13" id="KW-1133">Transmembrane helix</keyword>
<feature type="transmembrane region" description="Helical" evidence="13">
    <location>
        <begin position="41"/>
        <end position="60"/>
    </location>
</feature>
<feature type="transmembrane region" description="Helical" evidence="13">
    <location>
        <begin position="280"/>
        <end position="299"/>
    </location>
</feature>
<evidence type="ECO:0000256" key="3">
    <source>
        <dbReference type="ARBA" id="ARBA00010199"/>
    </source>
</evidence>
<dbReference type="InterPro" id="IPR050222">
    <property type="entry name" value="MATE_MdtK"/>
</dbReference>
<comment type="similarity">
    <text evidence="3">Belongs to the multi antimicrobial extrusion (MATE) (TC 2.A.66.1) family.</text>
</comment>
<dbReference type="EMBL" id="QVLV01000022">
    <property type="protein sequence ID" value="RGE56650.1"/>
    <property type="molecule type" value="Genomic_DNA"/>
</dbReference>
<proteinExistence type="inferred from homology"/>
<evidence type="ECO:0000256" key="8">
    <source>
        <dbReference type="ARBA" id="ARBA00022692"/>
    </source>
</evidence>
<name>A0A3E3HXV4_9FIRM</name>
<comment type="caution">
    <text evidence="14">The sequence shown here is derived from an EMBL/GenBank/DDBJ whole genome shotgun (WGS) entry which is preliminary data.</text>
</comment>
<dbReference type="GO" id="GO:0006811">
    <property type="term" value="P:monoatomic ion transport"/>
    <property type="evidence" value="ECO:0007669"/>
    <property type="project" value="UniProtKB-KW"/>
</dbReference>
<feature type="transmembrane region" description="Helical" evidence="13">
    <location>
        <begin position="319"/>
        <end position="347"/>
    </location>
</feature>
<dbReference type="PIRSF" id="PIRSF006603">
    <property type="entry name" value="DinF"/>
    <property type="match status" value="1"/>
</dbReference>
<keyword evidence="10" id="KW-0406">Ion transport</keyword>
<evidence type="ECO:0000313" key="16">
    <source>
        <dbReference type="Proteomes" id="UP000260812"/>
    </source>
</evidence>
<sequence length="451" mass="48566">MAARVQNMTEGKPLRLILAFSLPLMIGNVFQQLYTVVDTMVVGQALGVGALAALGAADWLNWMILGTIQGFTQGFSIKMSHEFGAGDYRRLRKTVANSILLAILTSLLLLVASEFLARPVLELLQTPDTIIDDSLKYLRIMFAGIPVVMAYNILASILRALGDGRTPLYAMIVAAVINVALDLLFVLGFHWGIQGAAAATVIAQLCSGIFCLLAISRVEVLAFTREDFKMEGTLCLYLMKLGLPMAFQNAIIAVGGMIVQFVVNGFGVLFIAGFTATNKLYGILEVAATSYGYAMVTYVGQNLGAKKIDRISKGMRSALIVAMVTSAVIAAAMLLFGKAVLGCFISGSPEDVAVTMNIAYHYLAIMSVFLPILYVLHVTRSALQGMGDTLLPMASGIAEFVMRTGTAILLPVFLGEEGIFYAEILAWIGADVILVTSYYLRMKKMKALQSS</sequence>
<dbReference type="InterPro" id="IPR002528">
    <property type="entry name" value="MATE_fam"/>
</dbReference>
<feature type="transmembrane region" description="Helical" evidence="13">
    <location>
        <begin position="99"/>
        <end position="117"/>
    </location>
</feature>
<dbReference type="NCBIfam" id="TIGR00797">
    <property type="entry name" value="matE"/>
    <property type="match status" value="1"/>
</dbReference>
<feature type="transmembrane region" description="Helical" evidence="13">
    <location>
        <begin position="419"/>
        <end position="440"/>
    </location>
</feature>
<evidence type="ECO:0000313" key="17">
    <source>
        <dbReference type="Proteomes" id="UP000261166"/>
    </source>
</evidence>
<feature type="transmembrane region" description="Helical" evidence="13">
    <location>
        <begin position="137"/>
        <end position="161"/>
    </location>
</feature>
<evidence type="ECO:0000256" key="5">
    <source>
        <dbReference type="ARBA" id="ARBA00022448"/>
    </source>
</evidence>
<evidence type="ECO:0000313" key="15">
    <source>
        <dbReference type="EMBL" id="RGE70617.1"/>
    </source>
</evidence>
<dbReference type="AlphaFoldDB" id="A0A3E3HXV4"/>
<keyword evidence="8 13" id="KW-0812">Transmembrane</keyword>
<feature type="transmembrane region" description="Helical" evidence="13">
    <location>
        <begin position="195"/>
        <end position="215"/>
    </location>
</feature>
<evidence type="ECO:0000256" key="4">
    <source>
        <dbReference type="ARBA" id="ARBA00020268"/>
    </source>
</evidence>
<keyword evidence="7" id="KW-1003">Cell membrane</keyword>
<dbReference type="GO" id="GO:0015297">
    <property type="term" value="F:antiporter activity"/>
    <property type="evidence" value="ECO:0007669"/>
    <property type="project" value="UniProtKB-KW"/>
</dbReference>
<comment type="function">
    <text evidence="1">Multidrug efflux pump.</text>
</comment>
<accession>A0A3E3HXV4</accession>
<feature type="transmembrane region" description="Helical" evidence="13">
    <location>
        <begin position="390"/>
        <end position="413"/>
    </location>
</feature>
<dbReference type="Proteomes" id="UP000261166">
    <property type="component" value="Unassembled WGS sequence"/>
</dbReference>
<feature type="transmembrane region" description="Helical" evidence="13">
    <location>
        <begin position="359"/>
        <end position="378"/>
    </location>
</feature>
<evidence type="ECO:0000256" key="11">
    <source>
        <dbReference type="ARBA" id="ARBA00023136"/>
    </source>
</evidence>
<feature type="transmembrane region" description="Helical" evidence="13">
    <location>
        <begin position="250"/>
        <end position="274"/>
    </location>
</feature>
<dbReference type="InterPro" id="IPR048279">
    <property type="entry name" value="MdtK-like"/>
</dbReference>
<dbReference type="GO" id="GO:0042910">
    <property type="term" value="F:xenobiotic transmembrane transporter activity"/>
    <property type="evidence" value="ECO:0007669"/>
    <property type="project" value="InterPro"/>
</dbReference>
<dbReference type="GeneID" id="97989629"/>
<keyword evidence="6" id="KW-0050">Antiport</keyword>
<organism evidence="14 16">
    <name type="scientific">Eisenbergiella massiliensis</name>
    <dbReference type="NCBI Taxonomy" id="1720294"/>
    <lineage>
        <taxon>Bacteria</taxon>
        <taxon>Bacillati</taxon>
        <taxon>Bacillota</taxon>
        <taxon>Clostridia</taxon>
        <taxon>Lachnospirales</taxon>
        <taxon>Lachnospiraceae</taxon>
        <taxon>Eisenbergiella</taxon>
    </lineage>
</organism>